<dbReference type="PIRSF" id="PIRSF004553">
    <property type="entry name" value="CHP00095"/>
    <property type="match status" value="1"/>
</dbReference>
<dbReference type="SUPFAM" id="SSF53335">
    <property type="entry name" value="S-adenosyl-L-methionine-dependent methyltransferases"/>
    <property type="match status" value="1"/>
</dbReference>
<gene>
    <name evidence="3" type="ORF">MTBBW1_1300022</name>
</gene>
<reference evidence="3 4" key="1">
    <citation type="submission" date="2017-03" db="EMBL/GenBank/DDBJ databases">
        <authorList>
            <person name="Afonso C.L."/>
            <person name="Miller P.J."/>
            <person name="Scott M.A."/>
            <person name="Spackman E."/>
            <person name="Goraichik I."/>
            <person name="Dimitrov K.M."/>
            <person name="Suarez D.L."/>
            <person name="Swayne D.E."/>
        </authorList>
    </citation>
    <scope>NUCLEOTIDE SEQUENCE [LARGE SCALE GENOMIC DNA]</scope>
    <source>
        <strain evidence="3">PRJEB14757</strain>
    </source>
</reference>
<dbReference type="Gene3D" id="3.40.50.150">
    <property type="entry name" value="Vaccinia Virus protein VP39"/>
    <property type="match status" value="1"/>
</dbReference>
<dbReference type="Proteomes" id="UP000191931">
    <property type="component" value="Unassembled WGS sequence"/>
</dbReference>
<dbReference type="InterPro" id="IPR029063">
    <property type="entry name" value="SAM-dependent_MTases_sf"/>
</dbReference>
<dbReference type="PROSITE" id="PS00092">
    <property type="entry name" value="N6_MTASE"/>
    <property type="match status" value="1"/>
</dbReference>
<sequence>MRIISGTCRGRKLISPGNNSIRPTSDRVRESVFNILGEMVKGASVLDLFAGTGALGIESLSRGARSAIFADVSRQSCRIIRQNTELCKMTSQSTIITCDLSKASLPYQLTSEKFNLLFMDPPYNKGFVSATLDNNTLLDTLASDAVIIIEHAPGEPIPGELERVKLYDQRKYGKTVVSFLTPVEQSGI</sequence>
<evidence type="ECO:0000256" key="1">
    <source>
        <dbReference type="ARBA" id="ARBA00022603"/>
    </source>
</evidence>
<dbReference type="GO" id="GO:0003676">
    <property type="term" value="F:nucleic acid binding"/>
    <property type="evidence" value="ECO:0007669"/>
    <property type="project" value="InterPro"/>
</dbReference>
<accession>A0A1W1H733</accession>
<organism evidence="3 4">
    <name type="scientific">Desulfamplus magnetovallimortis</name>
    <dbReference type="NCBI Taxonomy" id="1246637"/>
    <lineage>
        <taxon>Bacteria</taxon>
        <taxon>Pseudomonadati</taxon>
        <taxon>Thermodesulfobacteriota</taxon>
        <taxon>Desulfobacteria</taxon>
        <taxon>Desulfobacterales</taxon>
        <taxon>Desulfobacteraceae</taxon>
        <taxon>Desulfamplus</taxon>
    </lineage>
</organism>
<keyword evidence="1 3" id="KW-0489">Methyltransferase</keyword>
<dbReference type="NCBIfam" id="TIGR00095">
    <property type="entry name" value="16S rRNA (guanine(966)-N(2))-methyltransferase RsmD"/>
    <property type="match status" value="1"/>
</dbReference>
<dbReference type="AlphaFoldDB" id="A0A1W1H733"/>
<keyword evidence="4" id="KW-1185">Reference proteome</keyword>
<name>A0A1W1H733_9BACT</name>
<evidence type="ECO:0000256" key="2">
    <source>
        <dbReference type="ARBA" id="ARBA00022679"/>
    </source>
</evidence>
<dbReference type="OrthoDB" id="9803017at2"/>
<keyword evidence="2 3" id="KW-0808">Transferase</keyword>
<evidence type="ECO:0000313" key="3">
    <source>
        <dbReference type="EMBL" id="SLM28282.1"/>
    </source>
</evidence>
<dbReference type="InterPro" id="IPR002052">
    <property type="entry name" value="DNA_methylase_N6_adenine_CS"/>
</dbReference>
<dbReference type="InterPro" id="IPR004398">
    <property type="entry name" value="RNA_MeTrfase_RsmD"/>
</dbReference>
<dbReference type="GO" id="GO:0008168">
    <property type="term" value="F:methyltransferase activity"/>
    <property type="evidence" value="ECO:0007669"/>
    <property type="project" value="UniProtKB-KW"/>
</dbReference>
<dbReference type="PANTHER" id="PTHR43542">
    <property type="entry name" value="METHYLTRANSFERASE"/>
    <property type="match status" value="1"/>
</dbReference>
<dbReference type="STRING" id="1246637.MTBBW1_1300022"/>
<dbReference type="EMBL" id="FWEV01000036">
    <property type="protein sequence ID" value="SLM28282.1"/>
    <property type="molecule type" value="Genomic_DNA"/>
</dbReference>
<dbReference type="Pfam" id="PF03602">
    <property type="entry name" value="Cons_hypoth95"/>
    <property type="match status" value="1"/>
</dbReference>
<dbReference type="PANTHER" id="PTHR43542:SF1">
    <property type="entry name" value="METHYLTRANSFERASE"/>
    <property type="match status" value="1"/>
</dbReference>
<evidence type="ECO:0000313" key="4">
    <source>
        <dbReference type="Proteomes" id="UP000191931"/>
    </source>
</evidence>
<dbReference type="GO" id="GO:0031167">
    <property type="term" value="P:rRNA methylation"/>
    <property type="evidence" value="ECO:0007669"/>
    <property type="project" value="InterPro"/>
</dbReference>
<proteinExistence type="predicted"/>
<dbReference type="CDD" id="cd02440">
    <property type="entry name" value="AdoMet_MTases"/>
    <property type="match status" value="1"/>
</dbReference>
<protein>
    <submittedName>
        <fullName evidence="3">Putative small methyltransferase</fullName>
    </submittedName>
</protein>